<feature type="cross-link" description="Glycyl lysine isopeptide (Lys-Gly) (interchain with G-Cter in SUMO2)" evidence="8">
    <location>
        <position position="1346"/>
    </location>
</feature>
<dbReference type="Pfam" id="PF00069">
    <property type="entry name" value="Pkinase"/>
    <property type="match status" value="1"/>
</dbReference>
<dbReference type="OrthoDB" id="377346at2759"/>
<feature type="binding site" evidence="7">
    <location>
        <position position="1373"/>
    </location>
    <ligand>
        <name>ATP</name>
        <dbReference type="ChEBI" id="CHEBI:30616"/>
    </ligand>
</feature>
<reference evidence="12 13" key="1">
    <citation type="submission" date="2014-03" db="EMBL/GenBank/DDBJ databases">
        <title>The Genome Sequence of Plasmodium fragile nilgiri.</title>
        <authorList>
            <consortium name="The Broad Institute Genomics Platform"/>
            <consortium name="The Broad Institute Genome Sequencing Center for Infectious Disease"/>
            <person name="Neafsey D."/>
            <person name="Duraisingh M."/>
            <person name="Young S.K."/>
            <person name="Zeng Q."/>
            <person name="Gargeya S."/>
            <person name="Abouelleil A."/>
            <person name="Alvarado L."/>
            <person name="Chapman S.B."/>
            <person name="Gainer-Dewar J."/>
            <person name="Goldberg J."/>
            <person name="Griggs A."/>
            <person name="Gujja S."/>
            <person name="Hansen M."/>
            <person name="Howarth C."/>
            <person name="Imamovic A."/>
            <person name="Larimer J."/>
            <person name="Pearson M."/>
            <person name="Poon T.W."/>
            <person name="Priest M."/>
            <person name="Roberts A."/>
            <person name="Saif S."/>
            <person name="Shea T."/>
            <person name="Sykes S."/>
            <person name="Wortman J."/>
            <person name="Nusbaum C."/>
            <person name="Birren B."/>
        </authorList>
    </citation>
    <scope>NUCLEOTIDE SEQUENCE [LARGE SCALE GENOMIC DNA]</scope>
    <source>
        <strain evidence="13">nilgiri</strain>
    </source>
</reference>
<feature type="binding site" evidence="7 9">
    <location>
        <position position="1249"/>
    </location>
    <ligand>
        <name>ATP</name>
        <dbReference type="ChEBI" id="CHEBI:30616"/>
    </ligand>
</feature>
<proteinExistence type="predicted"/>
<feature type="binding site" evidence="7">
    <location>
        <position position="1230"/>
    </location>
    <ligand>
        <name>ATP</name>
        <dbReference type="ChEBI" id="CHEBI:30616"/>
    </ligand>
</feature>
<feature type="compositionally biased region" description="Basic and acidic residues" evidence="10">
    <location>
        <begin position="1073"/>
        <end position="1083"/>
    </location>
</feature>
<dbReference type="PROSITE" id="PS00108">
    <property type="entry name" value="PROTEIN_KINASE_ST"/>
    <property type="match status" value="1"/>
</dbReference>
<dbReference type="PANTHER" id="PTHR24350">
    <property type="entry name" value="SERINE/THREONINE-PROTEIN KINASE IAL-RELATED"/>
    <property type="match status" value="1"/>
</dbReference>
<feature type="region of interest" description="Disordered" evidence="10">
    <location>
        <begin position="576"/>
        <end position="618"/>
    </location>
</feature>
<feature type="compositionally biased region" description="Basic and acidic residues" evidence="10">
    <location>
        <begin position="759"/>
        <end position="768"/>
    </location>
</feature>
<evidence type="ECO:0000256" key="6">
    <source>
        <dbReference type="PIRSR" id="PIRSR630616-1"/>
    </source>
</evidence>
<evidence type="ECO:0000256" key="5">
    <source>
        <dbReference type="ARBA" id="ARBA00022840"/>
    </source>
</evidence>
<dbReference type="InterPro" id="IPR000719">
    <property type="entry name" value="Prot_kinase_dom"/>
</dbReference>
<dbReference type="PROSITE" id="PS00107">
    <property type="entry name" value="PROTEIN_KINASE_ATP"/>
    <property type="match status" value="1"/>
</dbReference>
<dbReference type="FunFam" id="3.30.200.20:FF:000042">
    <property type="entry name" value="Aurora kinase A"/>
    <property type="match status" value="1"/>
</dbReference>
<keyword evidence="4 12" id="KW-0418">Kinase</keyword>
<feature type="region of interest" description="Disordered" evidence="10">
    <location>
        <begin position="948"/>
        <end position="968"/>
    </location>
</feature>
<dbReference type="PROSITE" id="PS50011">
    <property type="entry name" value="PROTEIN_KINASE_DOM"/>
    <property type="match status" value="1"/>
</dbReference>
<keyword evidence="2" id="KW-0808">Transferase</keyword>
<evidence type="ECO:0000256" key="3">
    <source>
        <dbReference type="ARBA" id="ARBA00022741"/>
    </source>
</evidence>
<feature type="compositionally biased region" description="Basic residues" evidence="10">
    <location>
        <begin position="324"/>
        <end position="333"/>
    </location>
</feature>
<feature type="region of interest" description="Disordered" evidence="10">
    <location>
        <begin position="1152"/>
        <end position="1175"/>
    </location>
</feature>
<sequence>MNKHKATNDHVRTNTKSCPHDNGDATDRRSRNTKNEQPHQPDKSNNARRINSAHAVMHTSTPVSMNNPQSEKGDNPTKRANIISVQRQLHNIFSKSENEKRDVRRGLVRTGDYYPQGNNTTQVHCTDTCEGKFRAENRLHCSGRKTDQSSTIRTQLTQKRDVLVRSKRTNNNSWDSACKRKVDWDDAVENKKRKPPHSYDKSGHSASSAISCTSVGDGKAQSRGQDEEHVRRSATGDDTHAAYVDSVGRSMGICELRRRGELGGGDPGIRPCGEGHEKMKPCVRGETSEGTSQAMDETRGESSPFALTPSDKLEDVPLNGGSRREKHHVKVHMKTKEHSTPASNIPVVSDDGDSTVEVIQKGGPPRREEIAGPIKCHEQCVRQEKNVCTVQADQQEVPLHKDTYIGATRKGSVKDKCMHSTDVSSFLFQRGGLHKERKDEIAVEVVSRWKPHSSKHDKWDDTDNALPVHAQMEKGKKKGLHGTYLFTQIKKAYEERVSVGLQTNRPTKKTPEHEEKKNVLSHGCKQRGGELCTHNFSHDDQVEKELRRTHTSGESVKDTFLHEHMIKTRVAVHEGDAPPASDVTVVGPSSKTQREEAAPPPNRRFAAHTRSSNSKSIKTIKGGFTEGQKKGTSASQKASVVPRGIATQLTKTNNKGIVQHESERKNIIFSSGKGDKDKSRATFTRVVSRREDGADAPGGADTVETPCSNLLTPTAWPKKEKEKSHKIPPMKKTYGPFRSNRGVGPFVMGRMNSHPGGPHGKERGKEHPNEEEEATNPMSEMTNTNLVMGDGERIKRHNGLGGNKGSNSRNEPPSRGLQAKTTDPATKRNPPQQHSSISSSNYNHNNNTGYSSRSAKTPRALPSSTSNSSFRVSKVCPSERGNKTITHLYIQGSRNVRAKEEGKGGTTKRNNESQHSSSSTASTRMRSANVAGSNVQLCRKRPLVPISKCRGNTHGKSANQTDATKTGSSYIVASRRNVQETCVQDESPRCNLTHLSNSKKAIKNSHLHYKDPISEEMEKHKRDQKKKKNVKSNSIPAGNVNKGRKSSNSKNIFLGAQDKCGGEGQYGAGTCRKRSDSYDERGKQHPKGGGSSSGKVGPSHDDEGRESCFAKETLSDNACRNESSSSASQRERKEVSYFEWLAREKKKKEEGVGTGEGAVIGDGASAQGGSAETEATACEVSEKNLLSDVLYEEQYHLMLQPLSAFNLKQNERNFEQEDFIVDKNPIGNGRTGLVFKAIIKKENEDVALKVMAKDTIASLNIERQVLKEIIIQASLNHINILQLIAYFEDRTRLFLILELANGGSIRNKMKADAQPLLEEQVALYVYQIADALAYLHKFNIIHRDLKPDNILLHHSDVHKGNHIYKYGVVKIADFGFSCQMKNKRQKRSTFCGTVDYMPPEIINQIPYDCNVDLWCLGIVIFELLVGFPPFTDDTQVGESGKSVHY</sequence>
<feature type="region of interest" description="Disordered" evidence="10">
    <location>
        <begin position="187"/>
        <end position="243"/>
    </location>
</feature>
<feature type="binding site" evidence="7">
    <location>
        <begin position="1298"/>
        <end position="1300"/>
    </location>
    <ligand>
        <name>ATP</name>
        <dbReference type="ChEBI" id="CHEBI:30616"/>
    </ligand>
</feature>
<organism evidence="12 13">
    <name type="scientific">Plasmodium fragile</name>
    <dbReference type="NCBI Taxonomy" id="5857"/>
    <lineage>
        <taxon>Eukaryota</taxon>
        <taxon>Sar</taxon>
        <taxon>Alveolata</taxon>
        <taxon>Apicomplexa</taxon>
        <taxon>Aconoidasida</taxon>
        <taxon>Haemosporida</taxon>
        <taxon>Plasmodiidae</taxon>
        <taxon>Plasmodium</taxon>
        <taxon>Plasmodium (Plasmodium)</taxon>
    </lineage>
</organism>
<evidence type="ECO:0000256" key="10">
    <source>
        <dbReference type="SAM" id="MobiDB-lite"/>
    </source>
</evidence>
<dbReference type="GO" id="GO:0004674">
    <property type="term" value="F:protein serine/threonine kinase activity"/>
    <property type="evidence" value="ECO:0007669"/>
    <property type="project" value="UniProtKB-KW"/>
</dbReference>
<feature type="region of interest" description="Disordered" evidence="10">
    <location>
        <begin position="690"/>
        <end position="934"/>
    </location>
</feature>
<evidence type="ECO:0000256" key="9">
    <source>
        <dbReference type="PROSITE-ProRule" id="PRU10141"/>
    </source>
</evidence>
<evidence type="ECO:0000313" key="13">
    <source>
        <dbReference type="Proteomes" id="UP000054561"/>
    </source>
</evidence>
<gene>
    <name evidence="12" type="ORF">AK88_00665</name>
</gene>
<evidence type="ECO:0000313" key="12">
    <source>
        <dbReference type="EMBL" id="KJP89705.1"/>
    </source>
</evidence>
<feature type="compositionally biased region" description="Polar residues" evidence="10">
    <location>
        <begin position="204"/>
        <end position="214"/>
    </location>
</feature>
<feature type="compositionally biased region" description="Low complexity" evidence="10">
    <location>
        <begin position="916"/>
        <end position="928"/>
    </location>
</feature>
<keyword evidence="3 7" id="KW-0547">Nucleotide-binding</keyword>
<feature type="region of interest" description="Disordered" evidence="10">
    <location>
        <begin position="1001"/>
        <end position="1050"/>
    </location>
</feature>
<evidence type="ECO:0000256" key="4">
    <source>
        <dbReference type="ARBA" id="ARBA00022777"/>
    </source>
</evidence>
<dbReference type="OMA" id="NRIITLW"/>
<evidence type="ECO:0000259" key="11">
    <source>
        <dbReference type="PROSITE" id="PS50011"/>
    </source>
</evidence>
<name>A0A0D9QRJ2_PLAFR</name>
<feature type="compositionally biased region" description="Basic and acidic residues" evidence="10">
    <location>
        <begin position="1"/>
        <end position="42"/>
    </location>
</feature>
<dbReference type="VEuPathDB" id="PlasmoDB:AK88_00665"/>
<dbReference type="InterPro" id="IPR017441">
    <property type="entry name" value="Protein_kinase_ATP_BS"/>
</dbReference>
<dbReference type="RefSeq" id="XP_012333734.1">
    <property type="nucleotide sequence ID" value="XM_012478311.1"/>
</dbReference>
<dbReference type="Gene3D" id="1.10.510.10">
    <property type="entry name" value="Transferase(Phosphotransferase) domain 1"/>
    <property type="match status" value="1"/>
</dbReference>
<accession>A0A0D9QRJ2</accession>
<dbReference type="SUPFAM" id="SSF56112">
    <property type="entry name" value="Protein kinase-like (PK-like)"/>
    <property type="match status" value="1"/>
</dbReference>
<dbReference type="InterPro" id="IPR011009">
    <property type="entry name" value="Kinase-like_dom_sf"/>
</dbReference>
<feature type="compositionally biased region" description="Polar residues" evidence="10">
    <location>
        <begin position="58"/>
        <end position="70"/>
    </location>
</feature>
<feature type="region of interest" description="Disordered" evidence="10">
    <location>
        <begin position="1064"/>
        <end position="1105"/>
    </location>
</feature>
<evidence type="ECO:0000256" key="1">
    <source>
        <dbReference type="ARBA" id="ARBA00022527"/>
    </source>
</evidence>
<dbReference type="SMART" id="SM00220">
    <property type="entry name" value="S_TKc"/>
    <property type="match status" value="1"/>
</dbReference>
<feature type="compositionally biased region" description="Polar residues" evidence="10">
    <location>
        <begin position="954"/>
        <end position="968"/>
    </location>
</feature>
<feature type="region of interest" description="Disordered" evidence="10">
    <location>
        <begin position="1"/>
        <end position="77"/>
    </location>
</feature>
<dbReference type="EMBL" id="KQ001649">
    <property type="protein sequence ID" value="KJP89705.1"/>
    <property type="molecule type" value="Genomic_DNA"/>
</dbReference>
<dbReference type="InterPro" id="IPR008271">
    <property type="entry name" value="Ser/Thr_kinase_AS"/>
</dbReference>
<feature type="compositionally biased region" description="Low complexity" evidence="10">
    <location>
        <begin position="829"/>
        <end position="852"/>
    </location>
</feature>
<evidence type="ECO:0000256" key="7">
    <source>
        <dbReference type="PIRSR" id="PIRSR630616-2"/>
    </source>
</evidence>
<feature type="active site" description="Proton acceptor" evidence="6">
    <location>
        <position position="1344"/>
    </location>
</feature>
<feature type="region of interest" description="Disordered" evidence="10">
    <location>
        <begin position="265"/>
        <end position="350"/>
    </location>
</feature>
<dbReference type="InterPro" id="IPR030616">
    <property type="entry name" value="Aur-like"/>
</dbReference>
<evidence type="ECO:0000256" key="8">
    <source>
        <dbReference type="PIRSR" id="PIRSR630616-3"/>
    </source>
</evidence>
<protein>
    <submittedName>
        <fullName evidence="12">Aur protein kinase</fullName>
    </submittedName>
</protein>
<feature type="compositionally biased region" description="Polar residues" evidence="10">
    <location>
        <begin position="776"/>
        <end position="786"/>
    </location>
</feature>
<keyword evidence="1" id="KW-0723">Serine/threonine-protein kinase</keyword>
<dbReference type="Proteomes" id="UP000054561">
    <property type="component" value="Unassembled WGS sequence"/>
</dbReference>
<feature type="compositionally biased region" description="Basic and acidic residues" evidence="10">
    <location>
        <begin position="224"/>
        <end position="240"/>
    </location>
</feature>
<feature type="compositionally biased region" description="Polar residues" evidence="10">
    <location>
        <begin position="862"/>
        <end position="871"/>
    </location>
</feature>
<keyword evidence="13" id="KW-1185">Reference proteome</keyword>
<dbReference type="GO" id="GO:0005524">
    <property type="term" value="F:ATP binding"/>
    <property type="evidence" value="ECO:0007669"/>
    <property type="project" value="UniProtKB-UniRule"/>
</dbReference>
<feature type="compositionally biased region" description="Basic and acidic residues" evidence="10">
    <location>
        <begin position="1008"/>
        <end position="1021"/>
    </location>
</feature>
<dbReference type="GeneID" id="24265979"/>
<keyword evidence="5 7" id="KW-0067">ATP-binding</keyword>
<evidence type="ECO:0000256" key="2">
    <source>
        <dbReference type="ARBA" id="ARBA00022679"/>
    </source>
</evidence>
<feature type="domain" description="Protein kinase" evidence="11">
    <location>
        <begin position="1220"/>
        <end position="1445"/>
    </location>
</feature>